<dbReference type="EMBL" id="BDEQ01000001">
    <property type="protein sequence ID" value="GAT98490.1"/>
    <property type="molecule type" value="Genomic_DNA"/>
</dbReference>
<accession>A0A5K1VAN7</accession>
<feature type="transmembrane region" description="Helical" evidence="6">
    <location>
        <begin position="169"/>
        <end position="189"/>
    </location>
</feature>
<dbReference type="GO" id="GO:0005886">
    <property type="term" value="C:plasma membrane"/>
    <property type="evidence" value="ECO:0007669"/>
    <property type="project" value="UniProtKB-SubCell"/>
</dbReference>
<gene>
    <name evidence="8" type="ORF">CL6EHI_108350</name>
</gene>
<comment type="subcellular location">
    <subcellularLocation>
        <location evidence="1">Cell membrane</location>
        <topology evidence="1">Multi-pass membrane protein</topology>
    </subcellularLocation>
</comment>
<evidence type="ECO:0000256" key="1">
    <source>
        <dbReference type="ARBA" id="ARBA00004651"/>
    </source>
</evidence>
<dbReference type="PANTHER" id="PTHR12677:SF59">
    <property type="entry name" value="GOLGI APPARATUS MEMBRANE PROTEIN TVP38-RELATED"/>
    <property type="match status" value="1"/>
</dbReference>
<evidence type="ECO:0000313" key="8">
    <source>
        <dbReference type="EMBL" id="GAT98490.1"/>
    </source>
</evidence>
<dbReference type="Pfam" id="PF09335">
    <property type="entry name" value="VTT_dom"/>
    <property type="match status" value="1"/>
</dbReference>
<dbReference type="AlphaFoldDB" id="A0A5K1VAN7"/>
<dbReference type="VEuPathDB" id="AmoebaDB:EHI_108350"/>
<dbReference type="VEuPathDB" id="AmoebaDB:EHI7A_190850"/>
<protein>
    <submittedName>
        <fullName evidence="8">Hypothetical transmembrane protein</fullName>
    </submittedName>
</protein>
<feature type="transmembrane region" description="Helical" evidence="6">
    <location>
        <begin position="56"/>
        <end position="81"/>
    </location>
</feature>
<organism evidence="8 9">
    <name type="scientific">Entamoeba histolytica</name>
    <dbReference type="NCBI Taxonomy" id="5759"/>
    <lineage>
        <taxon>Eukaryota</taxon>
        <taxon>Amoebozoa</taxon>
        <taxon>Evosea</taxon>
        <taxon>Archamoebae</taxon>
        <taxon>Mastigamoebida</taxon>
        <taxon>Entamoebidae</taxon>
        <taxon>Entamoeba</taxon>
    </lineage>
</organism>
<sequence>MRIEESSLNEIKKRIIILCVPTFLLFVSVLMNLPRNPLKEIMIQCVMYLDSIKDSYLSMVVFVILNLIGLIIFLPITFLTLAGGFIFGYSKGLVLNVISRFVGSVVPYCIGRYIAKRYVIDYLQSHPMINNFISLLNDDSTYLLCLYRMCPIIPFTISNYILSPFVDPSHFFISTMIGIIPLIVIHTYFGTVVHDIVEIVSTPSFNFTIINIIVLIGMIVLTVIFFVVFSRKINEIVRNHKETPKEVVWLMKEVIVKE</sequence>
<keyword evidence="2" id="KW-1003">Cell membrane</keyword>
<dbReference type="Proteomes" id="UP000078387">
    <property type="component" value="Unassembled WGS sequence"/>
</dbReference>
<dbReference type="PANTHER" id="PTHR12677">
    <property type="entry name" value="GOLGI APPARATUS MEMBRANE PROTEIN TVP38-RELATED"/>
    <property type="match status" value="1"/>
</dbReference>
<feature type="domain" description="VTT" evidence="7">
    <location>
        <begin position="74"/>
        <end position="191"/>
    </location>
</feature>
<dbReference type="InterPro" id="IPR015414">
    <property type="entry name" value="TMEM64"/>
</dbReference>
<comment type="caution">
    <text evidence="8">The sequence shown here is derived from an EMBL/GenBank/DDBJ whole genome shotgun (WGS) entry which is preliminary data.</text>
</comment>
<evidence type="ECO:0000256" key="5">
    <source>
        <dbReference type="ARBA" id="ARBA00023136"/>
    </source>
</evidence>
<feature type="transmembrane region" description="Helical" evidence="6">
    <location>
        <begin position="15"/>
        <end position="33"/>
    </location>
</feature>
<dbReference type="VEuPathDB" id="AmoebaDB:KM1_280410"/>
<feature type="transmembrane region" description="Helical" evidence="6">
    <location>
        <begin position="209"/>
        <end position="229"/>
    </location>
</feature>
<name>A0A5K1VAN7_ENTHI</name>
<keyword evidence="3 6" id="KW-0812">Transmembrane</keyword>
<dbReference type="InterPro" id="IPR032816">
    <property type="entry name" value="VTT_dom"/>
</dbReference>
<feature type="transmembrane region" description="Helical" evidence="6">
    <location>
        <begin position="93"/>
        <end position="115"/>
    </location>
</feature>
<reference evidence="8 9" key="1">
    <citation type="submission" date="2016-05" db="EMBL/GenBank/DDBJ databases">
        <title>First whole genome sequencing of Entamoeba histolytica HM1:IMSS-clone-6.</title>
        <authorList>
            <person name="Mukherjee Avik.K."/>
            <person name="Izumyama S."/>
            <person name="Nakada-Tsukui K."/>
            <person name="Nozaki T."/>
        </authorList>
    </citation>
    <scope>NUCLEOTIDE SEQUENCE [LARGE SCALE GENOMIC DNA]</scope>
    <source>
        <strain evidence="8 9">HM1:IMSS clone 6</strain>
    </source>
</reference>
<proteinExistence type="predicted"/>
<keyword evidence="5 6" id="KW-0472">Membrane</keyword>
<evidence type="ECO:0000256" key="3">
    <source>
        <dbReference type="ARBA" id="ARBA00022692"/>
    </source>
</evidence>
<keyword evidence="4 6" id="KW-1133">Transmembrane helix</keyword>
<evidence type="ECO:0000256" key="6">
    <source>
        <dbReference type="SAM" id="Phobius"/>
    </source>
</evidence>
<dbReference type="OMA" id="FICRDYI"/>
<dbReference type="VEuPathDB" id="AmoebaDB:EHI8A_217410"/>
<evidence type="ECO:0000313" key="9">
    <source>
        <dbReference type="Proteomes" id="UP000078387"/>
    </source>
</evidence>
<evidence type="ECO:0000259" key="7">
    <source>
        <dbReference type="Pfam" id="PF09335"/>
    </source>
</evidence>
<evidence type="ECO:0000256" key="2">
    <source>
        <dbReference type="ARBA" id="ARBA00022475"/>
    </source>
</evidence>
<dbReference type="VEuPathDB" id="AmoebaDB:EHI5A_224880"/>
<evidence type="ECO:0000256" key="4">
    <source>
        <dbReference type="ARBA" id="ARBA00022989"/>
    </source>
</evidence>